<keyword evidence="1" id="KW-0812">Transmembrane</keyword>
<dbReference type="EC" id="3.4.21.116" evidence="3"/>
<dbReference type="SMART" id="SM00228">
    <property type="entry name" value="PDZ"/>
    <property type="match status" value="1"/>
</dbReference>
<dbReference type="PROSITE" id="PS51494">
    <property type="entry name" value="SPOIVB"/>
    <property type="match status" value="1"/>
</dbReference>
<evidence type="ECO:0000256" key="1">
    <source>
        <dbReference type="SAM" id="Phobius"/>
    </source>
</evidence>
<feature type="domain" description="Peptidase S55" evidence="2">
    <location>
        <begin position="207"/>
        <end position="446"/>
    </location>
</feature>
<dbReference type="InterPro" id="IPR001478">
    <property type="entry name" value="PDZ"/>
</dbReference>
<evidence type="ECO:0000313" key="3">
    <source>
        <dbReference type="EMBL" id="SCM80120.1"/>
    </source>
</evidence>
<dbReference type="InterPro" id="IPR009003">
    <property type="entry name" value="Peptidase_S1_PA"/>
</dbReference>
<dbReference type="AlphaFoldDB" id="A0A212LRR8"/>
<evidence type="ECO:0000259" key="2">
    <source>
        <dbReference type="PROSITE" id="PS51494"/>
    </source>
</evidence>
<keyword evidence="3" id="KW-0378">Hydrolase</keyword>
<dbReference type="GO" id="GO:0016787">
    <property type="term" value="F:hydrolase activity"/>
    <property type="evidence" value="ECO:0007669"/>
    <property type="project" value="UniProtKB-KW"/>
</dbReference>
<reference evidence="3" key="1">
    <citation type="submission" date="2016-08" db="EMBL/GenBank/DDBJ databases">
        <authorList>
            <person name="Seilhamer J.J."/>
        </authorList>
    </citation>
    <scope>NUCLEOTIDE SEQUENCE</scope>
    <source>
        <strain evidence="3">86</strain>
    </source>
</reference>
<protein>
    <submittedName>
        <fullName evidence="3">SpoIVB peptidase</fullName>
        <ecNumber evidence="3">3.4.21.116</ecNumber>
    </submittedName>
</protein>
<dbReference type="InterPro" id="IPR014219">
    <property type="entry name" value="SpoIVB"/>
</dbReference>
<dbReference type="Gene3D" id="2.30.42.10">
    <property type="match status" value="1"/>
</dbReference>
<dbReference type="Pfam" id="PF17820">
    <property type="entry name" value="PDZ_6"/>
    <property type="match status" value="1"/>
</dbReference>
<keyword evidence="1" id="KW-0472">Membrane</keyword>
<dbReference type="NCBIfam" id="TIGR02860">
    <property type="entry name" value="spore_IV_B"/>
    <property type="match status" value="1"/>
</dbReference>
<sequence length="471" mass="51448">MEENMTRFNRLLNSRLILAMLIISTIFAFCFSPQFRNIYGLPMHIRVIEGETALFDVNFPLTVRVKQDGGSIRIQAPELLPTMALSRPVSLEPVKLGQSTIEFKLFGIIPFRTVKVDVLPPIKLVPGGHSIGVVLRSQGVIVVGNSPVLTMQGQYVTPAKDAGIAVGDVIISINGTPVQSDAQVAEIIDESGKNKRNIDVLLKRTEGQQHVTVSPVLCHDTKRYRIGLFVRDSAAGVGTLSFYESESKIYGALGHIITDSDTNQPIDCEQGKIVLATVSGIQHGKRGHPGEKIGVFIEEDHLLGNISKNTQFGIYGELNARLVNEKYPEAIPVASMSQIQLGPAEMLTVVDGQTIEQFAIEIQKINLQEAPESKGLVVKVTDQRLIEKTGGIVQGMSGSPIIQNGKLVGAITHVFVHDPTSGYGCFVDWMLMESGIIPKNERQSARKLFSFLADFCVPASNHLLLLITYTI</sequence>
<dbReference type="InterPro" id="IPR036034">
    <property type="entry name" value="PDZ_sf"/>
</dbReference>
<dbReference type="SUPFAM" id="SSF50156">
    <property type="entry name" value="PDZ domain-like"/>
    <property type="match status" value="1"/>
</dbReference>
<keyword evidence="1" id="KW-1133">Transmembrane helix</keyword>
<feature type="transmembrane region" description="Helical" evidence="1">
    <location>
        <begin position="12"/>
        <end position="35"/>
    </location>
</feature>
<accession>A0A212LRR8</accession>
<dbReference type="InterPro" id="IPR008763">
    <property type="entry name" value="Peptidase_S55"/>
</dbReference>
<dbReference type="Pfam" id="PF05580">
    <property type="entry name" value="Peptidase_S55"/>
    <property type="match status" value="1"/>
</dbReference>
<dbReference type="SUPFAM" id="SSF50494">
    <property type="entry name" value="Trypsin-like serine proteases"/>
    <property type="match status" value="1"/>
</dbReference>
<gene>
    <name evidence="3" type="primary">spoIVB</name>
    <name evidence="3" type="ORF">KL86SPO_30298</name>
</gene>
<name>A0A212LRR8_9FIRM</name>
<dbReference type="EMBL" id="FMJE01000003">
    <property type="protein sequence ID" value="SCM80120.1"/>
    <property type="molecule type" value="Genomic_DNA"/>
</dbReference>
<organism evidence="3">
    <name type="scientific">uncultured Sporomusa sp</name>
    <dbReference type="NCBI Taxonomy" id="307249"/>
    <lineage>
        <taxon>Bacteria</taxon>
        <taxon>Bacillati</taxon>
        <taxon>Bacillota</taxon>
        <taxon>Negativicutes</taxon>
        <taxon>Selenomonadales</taxon>
        <taxon>Sporomusaceae</taxon>
        <taxon>Sporomusa</taxon>
        <taxon>environmental samples</taxon>
    </lineage>
</organism>
<dbReference type="InterPro" id="IPR041489">
    <property type="entry name" value="PDZ_6"/>
</dbReference>
<proteinExistence type="predicted"/>